<feature type="compositionally biased region" description="Basic and acidic residues" evidence="1">
    <location>
        <begin position="520"/>
        <end position="594"/>
    </location>
</feature>
<dbReference type="InterPro" id="IPR052578">
    <property type="entry name" value="PI_Transfer_CRAL-TRIO"/>
</dbReference>
<dbReference type="Gene3D" id="1.20.80.10">
    <property type="match status" value="1"/>
</dbReference>
<dbReference type="GO" id="GO:0008526">
    <property type="term" value="F:phosphatidylinositol transfer activity"/>
    <property type="evidence" value="ECO:0007669"/>
    <property type="project" value="TreeGrafter"/>
</dbReference>
<accession>A0A0F7U8Y0</accession>
<dbReference type="SUPFAM" id="SSF47027">
    <property type="entry name" value="Acyl-CoA binding protein"/>
    <property type="match status" value="1"/>
</dbReference>
<feature type="compositionally biased region" description="Polar residues" evidence="1">
    <location>
        <begin position="211"/>
        <end position="221"/>
    </location>
</feature>
<dbReference type="PANTHER" id="PTHR45824">
    <property type="entry name" value="GH16843P"/>
    <property type="match status" value="1"/>
</dbReference>
<feature type="region of interest" description="Disordered" evidence="1">
    <location>
        <begin position="1300"/>
        <end position="1332"/>
    </location>
</feature>
<keyword evidence="2" id="KW-0472">Membrane</keyword>
<feature type="compositionally biased region" description="Low complexity" evidence="1">
    <location>
        <begin position="1317"/>
        <end position="1332"/>
    </location>
</feature>
<evidence type="ECO:0000259" key="3">
    <source>
        <dbReference type="PROSITE" id="PS50003"/>
    </source>
</evidence>
<dbReference type="PANTHER" id="PTHR45824:SF29">
    <property type="entry name" value="GH16843P"/>
    <property type="match status" value="1"/>
</dbReference>
<feature type="compositionally biased region" description="Low complexity" evidence="1">
    <location>
        <begin position="223"/>
        <end position="257"/>
    </location>
</feature>
<dbReference type="GO" id="GO:0000062">
    <property type="term" value="F:fatty-acyl-CoA binding"/>
    <property type="evidence" value="ECO:0007669"/>
    <property type="project" value="InterPro"/>
</dbReference>
<dbReference type="PROSITE" id="PS50003">
    <property type="entry name" value="PH_DOMAIN"/>
    <property type="match status" value="1"/>
</dbReference>
<feature type="compositionally biased region" description="Polar residues" evidence="1">
    <location>
        <begin position="414"/>
        <end position="429"/>
    </location>
</feature>
<feature type="compositionally biased region" description="Basic and acidic residues" evidence="1">
    <location>
        <begin position="139"/>
        <end position="152"/>
    </location>
</feature>
<dbReference type="EMBL" id="LN714479">
    <property type="protein sequence ID" value="CEL65511.1"/>
    <property type="molecule type" value="Genomic_DNA"/>
</dbReference>
<sequence>MNSRKSGNLEEELLFREAAEFVSAGAAYGWDEEGQEWRTLYGLFKVAACGPCATKKPPTDCGGLEGWKWETWMQASALHQSAATASEHFLFLLAALRPEWQEEKKRIDLTRGGRLSPSSPSDASSGKTSRAPSLAATRQAREPSRASPESREAQGAQARSENSFKEKDRQAATQSDHGLLSQSGEKSAGNADALHSPERPHENGRRGIAFESTSSTLSCTRGSALDASSSPSPLRVSPSPALSASASQESQEALAFSRQSAEPPSNASRRSDLPRTGGALETREGEVSQQETRLRLVATPVESKDNRDSKQGPASPTQAASNQDTLLRYPLPEDRLVSTRSRQESPSPNFRSQFPSFSNGSSSVGAAVAAQPSALRASARGGEASDGSDISVSSPDGLDCGEEGAVQKIGSMERTPSQQYYNSPLGQSTPRRRHRLAEPREGDSPSFLHARKGRDTVLEGETRAAAVASRENAEETVPQRVRQRARLPPRAASLGHPRLSASASFAAPVVSPETLQRVASRGDREMGKERGGEREREMERERGGEREREMERERGGEREREMERERGGEREREMERERGGEREREMERERGGEREAVPKDLRARFAALPMLPAASPRTSRLAVRRSGAVWKHSAGSLYHQWMQRWLVLDGFILKCYSDCNSVKPKTSVSLQHAIVEGLFAPDDNADLSGMAIWSFTVRWQTPTGAESWTAYPDAAFAPASASINDLRSASWTSLPGAEKEIPPNPDEKEWNFMHLGLTSEDQALNWLDAIRAAISACRLRPPALQLPTLRLPPPQIFLPLSRLISHALPLSYIARPSRSPASSLVSSRVSRHQSQPSAIGAEKTSPPSSSPPPPSASSSSSSSSASPRPSAVLTAACPLPASPVSASSGVSSAARGRSEAHSRQCLKLPRCLRPLALRLYQQAASLHFHSAGLPGNSKWTPVHMIGGRAVCVNSSNSRQWLSYTILDVPLEVVLQLLADPNLLAAAATSPRPSRGRNSWLLLDVFDSGKKSSSFSPNSLSSSLSSLSPLSPLSSSWRASSVSRAVEFSKPSGLSGGLERLGEDAKGECEADFIQLESPLLPLEASHPPNAVLRAENGAGAQSLMSRALFELLFPLVVGFLLAFLFLPRSPLAFFAAFLLLFVAAMRFLPFTRTARVRLLRSGWTEASREFGELSAAYIVARSCSAFSPRDGDSKKSRRSTSLAHRPLASPCPQTSESWMSQTLSLLGAARPVLSRLSEKSGFSRKIREVLHRASLGLSARPLDVDVEFMGWELRRNARNPWGSTSVTCFVHFSPQQTDPLAAACLPPPRKKKPQPPSSSSSSASSSSSTSSSSSSSLSLWSLSVASLAHQAVASPGSVPSWALSLLLLLGDRGRRESAWGGKNLLLSSLLAVRLFEHLDWLRGVTGLAKAPSENADAHSGRAPSAVISTSASSDPLPDSTPFLPSAQVANRSGETLLASVSSGPSDSGDSRGWEDDLAVASAVNAEQHRRVEALMYTGPEEMSAKQRDALHVLLRRYTAYGVFHRDVLLFLHVANWNVHVADALLHQLLSWKSDACIDRLEARHVHKELSKCWGYLYSHDRLGRPCLVLRLANLSVSSLSSSCGETDWKLALVFLVEEAVKSMGRDVEQLIVLLDAKNLSFKNLPIPEILQMQVTLQAFYPERLGLVLVINANWQAKLLWLSLRAQLSGLTRSKIFFLPSQPARLREFLLTFFEESRLPKWCLQLF</sequence>
<feature type="compositionally biased region" description="Basic and acidic residues" evidence="1">
    <location>
        <begin position="195"/>
        <end position="205"/>
    </location>
</feature>
<dbReference type="InterPro" id="IPR036865">
    <property type="entry name" value="CRAL-TRIO_dom_sf"/>
</dbReference>
<feature type="compositionally biased region" description="Low complexity" evidence="1">
    <location>
        <begin position="856"/>
        <end position="869"/>
    </location>
</feature>
<evidence type="ECO:0000256" key="1">
    <source>
        <dbReference type="SAM" id="MobiDB-lite"/>
    </source>
</evidence>
<evidence type="ECO:0000256" key="2">
    <source>
        <dbReference type="SAM" id="Phobius"/>
    </source>
</evidence>
<dbReference type="InterPro" id="IPR011993">
    <property type="entry name" value="PH-like_dom_sf"/>
</dbReference>
<feature type="region of interest" description="Disordered" evidence="1">
    <location>
        <begin position="1411"/>
        <end position="1444"/>
    </location>
</feature>
<evidence type="ECO:0008006" key="6">
    <source>
        <dbReference type="Google" id="ProtNLM"/>
    </source>
</evidence>
<reference evidence="5" key="1">
    <citation type="journal article" date="2015" name="PLoS ONE">
        <title>Comprehensive Evaluation of Toxoplasma gondii VEG and Neospora caninum LIV Genomes with Tachyzoite Stage Transcriptome and Proteome Defines Novel Transcript Features.</title>
        <authorList>
            <person name="Ramaprasad A."/>
            <person name="Mourier T."/>
            <person name="Naeem R."/>
            <person name="Malas T.B."/>
            <person name="Moussa E."/>
            <person name="Panigrahi A."/>
            <person name="Vermont S.J."/>
            <person name="Otto T.D."/>
            <person name="Wastling J."/>
            <person name="Pain A."/>
        </authorList>
    </citation>
    <scope>NUCLEOTIDE SEQUENCE</scope>
    <source>
        <strain evidence="5">Liverpool</strain>
    </source>
</reference>
<feature type="compositionally biased region" description="Basic and acidic residues" evidence="1">
    <location>
        <begin position="453"/>
        <end position="462"/>
    </location>
</feature>
<feature type="compositionally biased region" description="Basic and acidic residues" evidence="1">
    <location>
        <begin position="331"/>
        <end position="343"/>
    </location>
</feature>
<dbReference type="CDD" id="cd00170">
    <property type="entry name" value="SEC14"/>
    <property type="match status" value="1"/>
</dbReference>
<dbReference type="SUPFAM" id="SSF50729">
    <property type="entry name" value="PH domain-like"/>
    <property type="match status" value="1"/>
</dbReference>
<feature type="region of interest" description="Disordered" evidence="1">
    <location>
        <begin position="1186"/>
        <end position="1215"/>
    </location>
</feature>
<feature type="region of interest" description="Disordered" evidence="1">
    <location>
        <begin position="516"/>
        <end position="594"/>
    </location>
</feature>
<feature type="compositionally biased region" description="Polar residues" evidence="1">
    <location>
        <begin position="312"/>
        <end position="325"/>
    </location>
</feature>
<keyword evidence="2" id="KW-1133">Transmembrane helix</keyword>
<evidence type="ECO:0000313" key="5">
    <source>
        <dbReference type="EMBL" id="CEL65511.1"/>
    </source>
</evidence>
<feature type="compositionally biased region" description="Low complexity" evidence="1">
    <location>
        <begin position="352"/>
        <end position="374"/>
    </location>
</feature>
<feature type="region of interest" description="Disordered" evidence="1">
    <location>
        <begin position="107"/>
        <end position="498"/>
    </location>
</feature>
<dbReference type="InterPro" id="IPR001849">
    <property type="entry name" value="PH_domain"/>
</dbReference>
<dbReference type="SMART" id="SM00516">
    <property type="entry name" value="SEC14"/>
    <property type="match status" value="1"/>
</dbReference>
<name>A0A0F7U8Y0_NEOCL</name>
<feature type="compositionally biased region" description="Low complexity" evidence="1">
    <location>
        <begin position="823"/>
        <end position="837"/>
    </location>
</feature>
<dbReference type="InterPro" id="IPR014352">
    <property type="entry name" value="FERM/acyl-CoA-bd_prot_sf"/>
</dbReference>
<feature type="domain" description="PH" evidence="3">
    <location>
        <begin position="622"/>
        <end position="775"/>
    </location>
</feature>
<dbReference type="PROSITE" id="PS50191">
    <property type="entry name" value="CRAL_TRIO"/>
    <property type="match status" value="1"/>
</dbReference>
<dbReference type="Pfam" id="PF00650">
    <property type="entry name" value="CRAL_TRIO"/>
    <property type="match status" value="1"/>
</dbReference>
<feature type="domain" description="CRAL-TRIO" evidence="4">
    <location>
        <begin position="1576"/>
        <end position="1720"/>
    </location>
</feature>
<keyword evidence="2" id="KW-0812">Transmembrane</keyword>
<feature type="compositionally biased region" description="Polar residues" evidence="1">
    <location>
        <begin position="171"/>
        <end position="185"/>
    </location>
</feature>
<feature type="region of interest" description="Disordered" evidence="1">
    <location>
        <begin position="823"/>
        <end position="869"/>
    </location>
</feature>
<organism evidence="5">
    <name type="scientific">Neospora caninum (strain Liverpool)</name>
    <dbReference type="NCBI Taxonomy" id="572307"/>
    <lineage>
        <taxon>Eukaryota</taxon>
        <taxon>Sar</taxon>
        <taxon>Alveolata</taxon>
        <taxon>Apicomplexa</taxon>
        <taxon>Conoidasida</taxon>
        <taxon>Coccidia</taxon>
        <taxon>Eucoccidiorida</taxon>
        <taxon>Eimeriorina</taxon>
        <taxon>Sarcocystidae</taxon>
        <taxon>Neospora</taxon>
    </lineage>
</organism>
<feature type="compositionally biased region" description="Low complexity" evidence="1">
    <location>
        <begin position="116"/>
        <end position="125"/>
    </location>
</feature>
<evidence type="ECO:0000259" key="4">
    <source>
        <dbReference type="PROSITE" id="PS50191"/>
    </source>
</evidence>
<dbReference type="Gene3D" id="3.40.525.10">
    <property type="entry name" value="CRAL-TRIO lipid binding domain"/>
    <property type="match status" value="1"/>
</dbReference>
<dbReference type="InterPro" id="IPR001251">
    <property type="entry name" value="CRAL-TRIO_dom"/>
</dbReference>
<dbReference type="SUPFAM" id="SSF52087">
    <property type="entry name" value="CRAL/TRIO domain"/>
    <property type="match status" value="1"/>
</dbReference>
<feature type="transmembrane region" description="Helical" evidence="2">
    <location>
        <begin position="1131"/>
        <end position="1150"/>
    </location>
</feature>
<gene>
    <name evidence="5" type="ORF">BN1204_013530</name>
</gene>
<proteinExistence type="predicted"/>
<feature type="transmembrane region" description="Helical" evidence="2">
    <location>
        <begin position="1107"/>
        <end position="1125"/>
    </location>
</feature>
<dbReference type="Gene3D" id="2.30.29.30">
    <property type="entry name" value="Pleckstrin-homology domain (PH domain)/Phosphotyrosine-binding domain (PTB)"/>
    <property type="match status" value="1"/>
</dbReference>
<feature type="compositionally biased region" description="Polar residues" evidence="1">
    <location>
        <begin position="258"/>
        <end position="268"/>
    </location>
</feature>
<protein>
    <recommendedName>
        <fullName evidence="6">CRAL-TRIO domain-containing protein</fullName>
    </recommendedName>
</protein>
<dbReference type="InterPro" id="IPR035984">
    <property type="entry name" value="Acyl-CoA-binding_sf"/>
</dbReference>